<feature type="transmembrane region" description="Helical" evidence="6">
    <location>
        <begin position="93"/>
        <end position="113"/>
    </location>
</feature>
<dbReference type="EMBL" id="PZZL01000006">
    <property type="protein sequence ID" value="PTM53556.1"/>
    <property type="molecule type" value="Genomic_DNA"/>
</dbReference>
<feature type="transmembrane region" description="Helical" evidence="6">
    <location>
        <begin position="235"/>
        <end position="259"/>
    </location>
</feature>
<dbReference type="InterPro" id="IPR000620">
    <property type="entry name" value="EamA_dom"/>
</dbReference>
<dbReference type="InterPro" id="IPR037185">
    <property type="entry name" value="EmrE-like"/>
</dbReference>
<dbReference type="GO" id="GO:0005886">
    <property type="term" value="C:plasma membrane"/>
    <property type="evidence" value="ECO:0007669"/>
    <property type="project" value="UniProtKB-SubCell"/>
</dbReference>
<evidence type="ECO:0000313" key="8">
    <source>
        <dbReference type="EMBL" id="PTM53556.1"/>
    </source>
</evidence>
<dbReference type="InterPro" id="IPR050638">
    <property type="entry name" value="AA-Vitamin_Transporters"/>
</dbReference>
<dbReference type="PANTHER" id="PTHR32322">
    <property type="entry name" value="INNER MEMBRANE TRANSPORTER"/>
    <property type="match status" value="1"/>
</dbReference>
<accession>A0A2T4Z1E0</accession>
<evidence type="ECO:0000256" key="5">
    <source>
        <dbReference type="ARBA" id="ARBA00023136"/>
    </source>
</evidence>
<feature type="transmembrane region" description="Helical" evidence="6">
    <location>
        <begin position="178"/>
        <end position="197"/>
    </location>
</feature>
<evidence type="ECO:0000256" key="4">
    <source>
        <dbReference type="ARBA" id="ARBA00022989"/>
    </source>
</evidence>
<dbReference type="PANTHER" id="PTHR32322:SF18">
    <property type="entry name" value="S-ADENOSYLMETHIONINE_S-ADENOSYLHOMOCYSTEINE TRANSPORTER"/>
    <property type="match status" value="1"/>
</dbReference>
<keyword evidence="9" id="KW-1185">Reference proteome</keyword>
<feature type="domain" description="EamA" evidence="7">
    <location>
        <begin position="147"/>
        <end position="280"/>
    </location>
</feature>
<dbReference type="AlphaFoldDB" id="A0A2T4Z1E0"/>
<comment type="caution">
    <text evidence="8">The sequence shown here is derived from an EMBL/GenBank/DDBJ whole genome shotgun (WGS) entry which is preliminary data.</text>
</comment>
<evidence type="ECO:0000313" key="9">
    <source>
        <dbReference type="Proteomes" id="UP000241808"/>
    </source>
</evidence>
<evidence type="ECO:0000259" key="7">
    <source>
        <dbReference type="Pfam" id="PF00892"/>
    </source>
</evidence>
<dbReference type="Pfam" id="PF00892">
    <property type="entry name" value="EamA"/>
    <property type="match status" value="2"/>
</dbReference>
<name>A0A2T4Z1E0_9HYPH</name>
<dbReference type="Proteomes" id="UP000241808">
    <property type="component" value="Unassembled WGS sequence"/>
</dbReference>
<proteinExistence type="predicted"/>
<evidence type="ECO:0000256" key="1">
    <source>
        <dbReference type="ARBA" id="ARBA00004651"/>
    </source>
</evidence>
<comment type="subcellular location">
    <subcellularLocation>
        <location evidence="1">Cell membrane</location>
        <topology evidence="1">Multi-pass membrane protein</topology>
    </subcellularLocation>
</comment>
<keyword evidence="2" id="KW-1003">Cell membrane</keyword>
<feature type="domain" description="EamA" evidence="7">
    <location>
        <begin position="10"/>
        <end position="135"/>
    </location>
</feature>
<keyword evidence="5 6" id="KW-0472">Membrane</keyword>
<organism evidence="8 9">
    <name type="scientific">Phreatobacter oligotrophus</name>
    <dbReference type="NCBI Taxonomy" id="1122261"/>
    <lineage>
        <taxon>Bacteria</taxon>
        <taxon>Pseudomonadati</taxon>
        <taxon>Pseudomonadota</taxon>
        <taxon>Alphaproteobacteria</taxon>
        <taxon>Hyphomicrobiales</taxon>
        <taxon>Phreatobacteraceae</taxon>
        <taxon>Phreatobacter</taxon>
    </lineage>
</organism>
<reference evidence="8 9" key="1">
    <citation type="submission" date="2018-04" db="EMBL/GenBank/DDBJ databases">
        <title>Genomic Encyclopedia of Archaeal and Bacterial Type Strains, Phase II (KMG-II): from individual species to whole genera.</title>
        <authorList>
            <person name="Goeker M."/>
        </authorList>
    </citation>
    <scope>NUCLEOTIDE SEQUENCE [LARGE SCALE GENOMIC DNA]</scope>
    <source>
        <strain evidence="8 9">DSM 25521</strain>
    </source>
</reference>
<evidence type="ECO:0000256" key="3">
    <source>
        <dbReference type="ARBA" id="ARBA00022692"/>
    </source>
</evidence>
<gene>
    <name evidence="8" type="ORF">C8P69_106210</name>
</gene>
<dbReference type="RefSeq" id="WP_108178325.1">
    <property type="nucleotide sequence ID" value="NZ_PZZL01000006.1"/>
</dbReference>
<protein>
    <submittedName>
        <fullName evidence="8">EamA domain-containing membrane protein RarD</fullName>
    </submittedName>
</protein>
<feature type="transmembrane region" description="Helical" evidence="6">
    <location>
        <begin position="120"/>
        <end position="140"/>
    </location>
</feature>
<dbReference type="OrthoDB" id="7850605at2"/>
<evidence type="ECO:0000256" key="6">
    <source>
        <dbReference type="SAM" id="Phobius"/>
    </source>
</evidence>
<feature type="transmembrane region" description="Helical" evidence="6">
    <location>
        <begin position="65"/>
        <end position="87"/>
    </location>
</feature>
<sequence length="290" mass="30238">MDLTRLIPVALAVLWGLNWPAVKIGLSEVPPFALRTVGMGAGALILIALAALLGRSLKVARASWVPLIISGAFNIALFNLAVVFAQLNTTTSRAAILTFTTPLWAIVLAWAFLGERLDRLRLLALLVGLTGIAVLAAPVFTGGISALGILFPMIAAVSWAAGSVYQKSHPIDADRVTMTGYQLLLASAIAAVGYVLSGETMPTHLSPRVVGAIAYHVIGATAMAYWLWFTLLNRVSVGAASLTTFAIPVVGVIGAMVLVGERPSLADYVGFAAVITAAGIAMWAARPKPG</sequence>
<feature type="transmembrane region" description="Helical" evidence="6">
    <location>
        <begin position="265"/>
        <end position="285"/>
    </location>
</feature>
<feature type="transmembrane region" description="Helical" evidence="6">
    <location>
        <begin position="33"/>
        <end position="53"/>
    </location>
</feature>
<keyword evidence="3 6" id="KW-0812">Transmembrane</keyword>
<feature type="transmembrane region" description="Helical" evidence="6">
    <location>
        <begin position="146"/>
        <end position="166"/>
    </location>
</feature>
<dbReference type="SUPFAM" id="SSF103481">
    <property type="entry name" value="Multidrug resistance efflux transporter EmrE"/>
    <property type="match status" value="2"/>
</dbReference>
<keyword evidence="4 6" id="KW-1133">Transmembrane helix</keyword>
<feature type="transmembrane region" description="Helical" evidence="6">
    <location>
        <begin position="209"/>
        <end position="228"/>
    </location>
</feature>
<evidence type="ECO:0000256" key="2">
    <source>
        <dbReference type="ARBA" id="ARBA00022475"/>
    </source>
</evidence>